<evidence type="ECO:0000313" key="6">
    <source>
        <dbReference type="Proteomes" id="UP000076420"/>
    </source>
</evidence>
<dbReference type="RefSeq" id="XP_013074421.2">
    <property type="nucleotide sequence ID" value="XM_013218967.2"/>
</dbReference>
<dbReference type="PANTHER" id="PTHR10390">
    <property type="entry name" value="HOMEOBOX PROTEIN SIX"/>
    <property type="match status" value="1"/>
</dbReference>
<evidence type="ECO:0000313" key="5">
    <source>
        <dbReference type="EnsemblMetazoa" id="BGLB037751-PA"/>
    </source>
</evidence>
<proteinExistence type="predicted"/>
<dbReference type="VEuPathDB" id="VectorBase:BGLAX_051955"/>
<dbReference type="CDD" id="cd00086">
    <property type="entry name" value="homeodomain"/>
    <property type="match status" value="1"/>
</dbReference>
<dbReference type="GO" id="GO:0005667">
    <property type="term" value="C:transcription regulator complex"/>
    <property type="evidence" value="ECO:0007669"/>
    <property type="project" value="TreeGrafter"/>
</dbReference>
<dbReference type="OrthoDB" id="6064428at2759"/>
<dbReference type="VEuPathDB" id="VectorBase:BGLB037751"/>
<accession>A0A2C9M2E8</accession>
<evidence type="ECO:0000259" key="4">
    <source>
        <dbReference type="Pfam" id="PF16878"/>
    </source>
</evidence>
<dbReference type="InterPro" id="IPR009057">
    <property type="entry name" value="Homeodomain-like_sf"/>
</dbReference>
<evidence type="ECO:0000256" key="2">
    <source>
        <dbReference type="ARBA" id="ARBA00023155"/>
    </source>
</evidence>
<organism evidence="5 6">
    <name type="scientific">Biomphalaria glabrata</name>
    <name type="common">Bloodfluke planorb</name>
    <name type="synonym">Freshwater snail</name>
    <dbReference type="NCBI Taxonomy" id="6526"/>
    <lineage>
        <taxon>Eukaryota</taxon>
        <taxon>Metazoa</taxon>
        <taxon>Spiralia</taxon>
        <taxon>Lophotrochozoa</taxon>
        <taxon>Mollusca</taxon>
        <taxon>Gastropoda</taxon>
        <taxon>Heterobranchia</taxon>
        <taxon>Euthyneura</taxon>
        <taxon>Panpulmonata</taxon>
        <taxon>Hygrophila</taxon>
        <taxon>Lymnaeoidea</taxon>
        <taxon>Planorbidae</taxon>
        <taxon>Biomphalaria</taxon>
    </lineage>
</organism>
<dbReference type="SUPFAM" id="SSF46689">
    <property type="entry name" value="Homeodomain-like"/>
    <property type="match status" value="1"/>
</dbReference>
<dbReference type="STRING" id="6526.A0A2C9M2E8"/>
<dbReference type="GO" id="GO:0000978">
    <property type="term" value="F:RNA polymerase II cis-regulatory region sequence-specific DNA binding"/>
    <property type="evidence" value="ECO:0007669"/>
    <property type="project" value="TreeGrafter"/>
</dbReference>
<keyword evidence="1" id="KW-0238">DNA-binding</keyword>
<evidence type="ECO:0000256" key="3">
    <source>
        <dbReference type="ARBA" id="ARBA00023242"/>
    </source>
</evidence>
<dbReference type="Proteomes" id="UP000076420">
    <property type="component" value="Unassembled WGS sequence"/>
</dbReference>
<protein>
    <recommendedName>
        <fullName evidence="4">Homeobox protein SIX1 N-terminal SD domain-containing protein</fullName>
    </recommendedName>
</protein>
<name>A0A2C9M2E8_BIOGL</name>
<keyword evidence="2" id="KW-0371">Homeobox</keyword>
<dbReference type="InterPro" id="IPR031701">
    <property type="entry name" value="SIX1_SD"/>
</dbReference>
<feature type="domain" description="Homeobox protein SIX1 N-terminal SD" evidence="4">
    <location>
        <begin position="36"/>
        <end position="135"/>
    </location>
</feature>
<sequence>MSVENLTGLLATWSLLRKSKFLSEEFLDLSENIVCMMVRSEQFVTCREFISGLTCEEFVLLRGRETFLKALIRLYFNEGFYSDVIMLIKNGTFKEPCELLELWNKSHYRLQAVDTGKQLTAARKFRIRKRFPPPKSICLNDVHLKLTSVQHLYQWFQRQGRHPNLKEMDDLSDSTGLSRRNVQAWIRIFRKLHKNINKKNQFKLLRKSQIYLYSTNGNPVIIAQADPHTGTGIKENNEESNPFIALNFSSSFSMPEDNVKCSRGHLPLKYYDHDLVKLPSQTKPQNHLETIGDNEKECDVQDLIQEKVTLHYFSADVTNSWQPSRIQFLFDICKQEMFNKRKETFQQENQLVRSEFNCPFPPNVSLNPVMRTLFGQSSSENFNQK</sequence>
<reference evidence="5" key="1">
    <citation type="submission" date="2020-05" db="UniProtKB">
        <authorList>
            <consortium name="EnsemblMetazoa"/>
        </authorList>
    </citation>
    <scope>IDENTIFICATION</scope>
    <source>
        <strain evidence="5">BB02</strain>
    </source>
</reference>
<dbReference type="GO" id="GO:0000981">
    <property type="term" value="F:DNA-binding transcription factor activity, RNA polymerase II-specific"/>
    <property type="evidence" value="ECO:0007669"/>
    <property type="project" value="TreeGrafter"/>
</dbReference>
<dbReference type="GO" id="GO:0005634">
    <property type="term" value="C:nucleus"/>
    <property type="evidence" value="ECO:0007669"/>
    <property type="project" value="TreeGrafter"/>
</dbReference>
<dbReference type="PANTHER" id="PTHR10390:SF44">
    <property type="entry name" value="SIX HOMEOBOX 4"/>
    <property type="match status" value="1"/>
</dbReference>
<dbReference type="Pfam" id="PF16878">
    <property type="entry name" value="SIX1_SD"/>
    <property type="match status" value="1"/>
</dbReference>
<dbReference type="Gene3D" id="1.10.10.60">
    <property type="entry name" value="Homeodomain-like"/>
    <property type="match status" value="1"/>
</dbReference>
<dbReference type="KEGG" id="bgt:106060933"/>
<dbReference type="InterPro" id="IPR001356">
    <property type="entry name" value="HD"/>
</dbReference>
<dbReference type="AlphaFoldDB" id="A0A2C9M2E8"/>
<gene>
    <name evidence="5" type="primary">106060933</name>
</gene>
<evidence type="ECO:0000256" key="1">
    <source>
        <dbReference type="ARBA" id="ARBA00023125"/>
    </source>
</evidence>
<keyword evidence="3" id="KW-0539">Nucleus</keyword>
<dbReference type="EnsemblMetazoa" id="BGLB037751-RA">
    <property type="protein sequence ID" value="BGLB037751-PA"/>
    <property type="gene ID" value="BGLB037751"/>
</dbReference>